<evidence type="ECO:0000256" key="2">
    <source>
        <dbReference type="ARBA" id="ARBA00022797"/>
    </source>
</evidence>
<evidence type="ECO:0000256" key="4">
    <source>
        <dbReference type="ARBA" id="ARBA00023015"/>
    </source>
</evidence>
<evidence type="ECO:0000313" key="11">
    <source>
        <dbReference type="EMBL" id="XDK32581.1"/>
    </source>
</evidence>
<protein>
    <recommendedName>
        <fullName evidence="7">HTH-type transcriptional regulatory protein TyrR</fullName>
    </recommendedName>
</protein>
<reference evidence="11" key="1">
    <citation type="submission" date="2024-07" db="EMBL/GenBank/DDBJ databases">
        <title>Halotolerant mesophilic bacterium Ornithinibacillus sp. 4-3, sp. nov., isolated from soil.</title>
        <authorList>
            <person name="Sidarenka A.V."/>
            <person name="Guliayeva D.E."/>
            <person name="Leanovich S.I."/>
            <person name="Hileuskaya K.S."/>
            <person name="Akhremchuk A.E."/>
            <person name="Sikolenko M.A."/>
            <person name="Valentovich L.N."/>
        </authorList>
    </citation>
    <scope>NUCLEOTIDE SEQUENCE</scope>
    <source>
        <strain evidence="11">4-3</strain>
    </source>
</reference>
<organism evidence="11">
    <name type="scientific">Ornithinibacillus sp. 4-3</name>
    <dbReference type="NCBI Taxonomy" id="3231488"/>
    <lineage>
        <taxon>Bacteria</taxon>
        <taxon>Bacillati</taxon>
        <taxon>Bacillota</taxon>
        <taxon>Bacilli</taxon>
        <taxon>Bacillales</taxon>
        <taxon>Bacillaceae</taxon>
        <taxon>Ornithinibacillus</taxon>
    </lineage>
</organism>
<evidence type="ECO:0000256" key="5">
    <source>
        <dbReference type="ARBA" id="ARBA00023125"/>
    </source>
</evidence>
<evidence type="ECO:0000259" key="9">
    <source>
        <dbReference type="PROSITE" id="PS50045"/>
    </source>
</evidence>
<gene>
    <name evidence="11" type="ORF">AB4Y30_16475</name>
</gene>
<accession>A0AB39HJW3</accession>
<dbReference type="InterPro" id="IPR035965">
    <property type="entry name" value="PAS-like_dom_sf"/>
</dbReference>
<dbReference type="InterPro" id="IPR025944">
    <property type="entry name" value="Sigma_54_int_dom_CS"/>
</dbReference>
<dbReference type="PROSITE" id="PS00676">
    <property type="entry name" value="SIGMA54_INTERACT_2"/>
    <property type="match status" value="1"/>
</dbReference>
<evidence type="ECO:0000256" key="3">
    <source>
        <dbReference type="ARBA" id="ARBA00022840"/>
    </source>
</evidence>
<dbReference type="Pfam" id="PF18024">
    <property type="entry name" value="HTH_50"/>
    <property type="match status" value="1"/>
</dbReference>
<dbReference type="NCBIfam" id="TIGR04381">
    <property type="entry name" value="HTH_TypR"/>
    <property type="match status" value="1"/>
</dbReference>
<dbReference type="FunFam" id="3.40.50.300:FF:000006">
    <property type="entry name" value="DNA-binding transcriptional regulator NtrC"/>
    <property type="match status" value="1"/>
</dbReference>
<dbReference type="InterPro" id="IPR000014">
    <property type="entry name" value="PAS"/>
</dbReference>
<dbReference type="PROSITE" id="PS00688">
    <property type="entry name" value="SIGMA54_INTERACT_3"/>
    <property type="match status" value="1"/>
</dbReference>
<dbReference type="CDD" id="cd00009">
    <property type="entry name" value="AAA"/>
    <property type="match status" value="1"/>
</dbReference>
<dbReference type="InterPro" id="IPR030828">
    <property type="entry name" value="HTH_TyrR"/>
</dbReference>
<dbReference type="SMART" id="SM00091">
    <property type="entry name" value="PAS"/>
    <property type="match status" value="1"/>
</dbReference>
<dbReference type="CDD" id="cd00130">
    <property type="entry name" value="PAS"/>
    <property type="match status" value="1"/>
</dbReference>
<evidence type="ECO:0000256" key="1">
    <source>
        <dbReference type="ARBA" id="ARBA00022741"/>
    </source>
</evidence>
<dbReference type="PROSITE" id="PS50045">
    <property type="entry name" value="SIGMA54_INTERACT_4"/>
    <property type="match status" value="1"/>
</dbReference>
<dbReference type="Pfam" id="PF00989">
    <property type="entry name" value="PAS"/>
    <property type="match status" value="1"/>
</dbReference>
<dbReference type="Gene3D" id="1.10.10.60">
    <property type="entry name" value="Homeodomain-like"/>
    <property type="match status" value="1"/>
</dbReference>
<feature type="domain" description="Sigma-54 factor interaction" evidence="9">
    <location>
        <begin position="151"/>
        <end position="380"/>
    </location>
</feature>
<sequence>MENNVQELKELELIFNQSINEIFVTDGDGVCIQANPACEVNFGIPLKDLIGMNVHELVQRGAFFPSATLKVLKDEKPVTLIQSTVTGKRLYVSSTPVFENGKIIRVISTTIDITEILSLKRKIKEMETLIDTYNQELIKLKKNSTDNKEGIVVNSPSMKKIFELLQLVARVDSTVLLLGESGVGKTQVAHWIHQESHRSSKEFVEVNCAAIPATLFESELFGYEPGSFSGASSSGHKGLIESANGGTLFLDEIGELPLELQTKILQFMQNKTFRKIGGQKLLTSDVRIISATNRNLNQLVKEGKFREDLYYRLSVIPVAIPPLRERKEDLVELIYTLLNQYNQKYDSNKIMSAQTMEELVTYHWPGNVRELKNTMERIFVTTKGIQIDKSLNFSFQDHTVESTQEGTNMLMHSDEEILSTALSLQENYSLSERLDMVEKEILQRFHHEYQSTRNIAQQLDSSQSTISRKLSKYDIY</sequence>
<name>A0AB39HJW3_9BACI</name>
<dbReference type="GO" id="GO:0005524">
    <property type="term" value="F:ATP binding"/>
    <property type="evidence" value="ECO:0007669"/>
    <property type="project" value="UniProtKB-KW"/>
</dbReference>
<evidence type="ECO:0000256" key="6">
    <source>
        <dbReference type="ARBA" id="ARBA00023163"/>
    </source>
</evidence>
<dbReference type="InterPro" id="IPR009057">
    <property type="entry name" value="Homeodomain-like_sf"/>
</dbReference>
<dbReference type="InterPro" id="IPR058031">
    <property type="entry name" value="AAA_lid_NorR"/>
</dbReference>
<keyword evidence="5" id="KW-0238">DNA-binding</keyword>
<dbReference type="GO" id="GO:0006355">
    <property type="term" value="P:regulation of DNA-templated transcription"/>
    <property type="evidence" value="ECO:0007669"/>
    <property type="project" value="InterPro"/>
</dbReference>
<dbReference type="PANTHER" id="PTHR32071">
    <property type="entry name" value="TRANSCRIPTIONAL REGULATORY PROTEIN"/>
    <property type="match status" value="1"/>
</dbReference>
<dbReference type="InterPro" id="IPR025662">
    <property type="entry name" value="Sigma_54_int_dom_ATP-bd_1"/>
</dbReference>
<dbReference type="Gene3D" id="3.40.50.300">
    <property type="entry name" value="P-loop containing nucleotide triphosphate hydrolases"/>
    <property type="match status" value="1"/>
</dbReference>
<dbReference type="PROSITE" id="PS00675">
    <property type="entry name" value="SIGMA54_INTERACT_1"/>
    <property type="match status" value="1"/>
</dbReference>
<proteinExistence type="predicted"/>
<keyword evidence="4" id="KW-0805">Transcription regulation</keyword>
<dbReference type="RefSeq" id="WP_368653269.1">
    <property type="nucleotide sequence ID" value="NZ_CP162599.1"/>
</dbReference>
<keyword evidence="8" id="KW-0175">Coiled coil</keyword>
<keyword evidence="3" id="KW-0067">ATP-binding</keyword>
<keyword evidence="6" id="KW-0804">Transcription</keyword>
<dbReference type="PROSITE" id="PS50112">
    <property type="entry name" value="PAS"/>
    <property type="match status" value="1"/>
</dbReference>
<evidence type="ECO:0000256" key="8">
    <source>
        <dbReference type="SAM" id="Coils"/>
    </source>
</evidence>
<dbReference type="SUPFAM" id="SSF46689">
    <property type="entry name" value="Homeodomain-like"/>
    <property type="match status" value="1"/>
</dbReference>
<feature type="domain" description="PAS" evidence="10">
    <location>
        <begin position="7"/>
        <end position="59"/>
    </location>
</feature>
<dbReference type="InterPro" id="IPR002078">
    <property type="entry name" value="Sigma_54_int"/>
</dbReference>
<keyword evidence="2" id="KW-0058">Aromatic hydrocarbons catabolism</keyword>
<dbReference type="Pfam" id="PF00158">
    <property type="entry name" value="Sigma54_activat"/>
    <property type="match status" value="1"/>
</dbReference>
<dbReference type="Gene3D" id="1.10.8.60">
    <property type="match status" value="1"/>
</dbReference>
<dbReference type="InterPro" id="IPR027417">
    <property type="entry name" value="P-loop_NTPase"/>
</dbReference>
<dbReference type="InterPro" id="IPR013767">
    <property type="entry name" value="PAS_fold"/>
</dbReference>
<dbReference type="SMART" id="SM00382">
    <property type="entry name" value="AAA"/>
    <property type="match status" value="1"/>
</dbReference>
<dbReference type="Pfam" id="PF25601">
    <property type="entry name" value="AAA_lid_14"/>
    <property type="match status" value="1"/>
</dbReference>
<evidence type="ECO:0000259" key="10">
    <source>
        <dbReference type="PROSITE" id="PS50112"/>
    </source>
</evidence>
<keyword evidence="1" id="KW-0547">Nucleotide-binding</keyword>
<dbReference type="InterPro" id="IPR003593">
    <property type="entry name" value="AAA+_ATPase"/>
</dbReference>
<dbReference type="PANTHER" id="PTHR32071:SF57">
    <property type="entry name" value="C4-DICARBOXYLATE TRANSPORT TRANSCRIPTIONAL REGULATORY PROTEIN DCTD"/>
    <property type="match status" value="1"/>
</dbReference>
<dbReference type="NCBIfam" id="TIGR00229">
    <property type="entry name" value="sensory_box"/>
    <property type="match status" value="1"/>
</dbReference>
<dbReference type="SUPFAM" id="SSF52540">
    <property type="entry name" value="P-loop containing nucleoside triphosphate hydrolases"/>
    <property type="match status" value="1"/>
</dbReference>
<dbReference type="SUPFAM" id="SSF55785">
    <property type="entry name" value="PYP-like sensor domain (PAS domain)"/>
    <property type="match status" value="1"/>
</dbReference>
<dbReference type="EMBL" id="CP162599">
    <property type="protein sequence ID" value="XDK32581.1"/>
    <property type="molecule type" value="Genomic_DNA"/>
</dbReference>
<dbReference type="GO" id="GO:0003677">
    <property type="term" value="F:DNA binding"/>
    <property type="evidence" value="ECO:0007669"/>
    <property type="project" value="UniProtKB-KW"/>
</dbReference>
<evidence type="ECO:0000256" key="7">
    <source>
        <dbReference type="ARBA" id="ARBA00029500"/>
    </source>
</evidence>
<dbReference type="InterPro" id="IPR025943">
    <property type="entry name" value="Sigma_54_int_dom_ATP-bd_2"/>
</dbReference>
<feature type="coiled-coil region" evidence="8">
    <location>
        <begin position="116"/>
        <end position="143"/>
    </location>
</feature>
<dbReference type="Gene3D" id="3.30.450.20">
    <property type="entry name" value="PAS domain"/>
    <property type="match status" value="1"/>
</dbReference>
<dbReference type="AlphaFoldDB" id="A0AB39HJW3"/>